<reference evidence="1" key="1">
    <citation type="journal article" date="2021" name="Proc. Natl. Acad. Sci. U.S.A.">
        <title>A Catalog of Tens of Thousands of Viruses from Human Metagenomes Reveals Hidden Associations with Chronic Diseases.</title>
        <authorList>
            <person name="Tisza M.J."/>
            <person name="Buck C.B."/>
        </authorList>
    </citation>
    <scope>NUCLEOTIDE SEQUENCE</scope>
    <source>
        <strain evidence="1">CtkzC12</strain>
    </source>
</reference>
<dbReference type="EMBL" id="BK014750">
    <property type="protein sequence ID" value="DAD74048.1"/>
    <property type="molecule type" value="Genomic_DNA"/>
</dbReference>
<sequence>MTKFLIRLNFWFSATSYSIQSPSLPSSQFTTSPFHPTIYSSRLDRLISPLLLKTLRQVYLPSHIIFRYP</sequence>
<proteinExistence type="predicted"/>
<accession>A0A8S5LVW3</accession>
<protein>
    <submittedName>
        <fullName evidence="1">Uncharacterized protein</fullName>
    </submittedName>
</protein>
<evidence type="ECO:0000313" key="1">
    <source>
        <dbReference type="EMBL" id="DAD74048.1"/>
    </source>
</evidence>
<name>A0A8S5LVW3_9CAUD</name>
<organism evidence="1">
    <name type="scientific">Siphoviridae sp. ctkzC12</name>
    <dbReference type="NCBI Taxonomy" id="2826446"/>
    <lineage>
        <taxon>Viruses</taxon>
        <taxon>Duplodnaviria</taxon>
        <taxon>Heunggongvirae</taxon>
        <taxon>Uroviricota</taxon>
        <taxon>Caudoviricetes</taxon>
    </lineage>
</organism>